<organism evidence="2">
    <name type="scientific">marine sediment metagenome</name>
    <dbReference type="NCBI Taxonomy" id="412755"/>
    <lineage>
        <taxon>unclassified sequences</taxon>
        <taxon>metagenomes</taxon>
        <taxon>ecological metagenomes</taxon>
    </lineage>
</organism>
<accession>A0A0F9LCI1</accession>
<feature type="region of interest" description="Disordered" evidence="1">
    <location>
        <begin position="1"/>
        <end position="23"/>
    </location>
</feature>
<evidence type="ECO:0000256" key="1">
    <source>
        <dbReference type="SAM" id="MobiDB-lite"/>
    </source>
</evidence>
<evidence type="ECO:0000313" key="2">
    <source>
        <dbReference type="EMBL" id="KKM25210.1"/>
    </source>
</evidence>
<dbReference type="EMBL" id="LAZR01012761">
    <property type="protein sequence ID" value="KKM25210.1"/>
    <property type="molecule type" value="Genomic_DNA"/>
</dbReference>
<gene>
    <name evidence="2" type="ORF">LCGC14_1597290</name>
</gene>
<dbReference type="AlphaFoldDB" id="A0A0F9LCI1"/>
<proteinExistence type="predicted"/>
<name>A0A0F9LCI1_9ZZZZ</name>
<reference evidence="2" key="1">
    <citation type="journal article" date="2015" name="Nature">
        <title>Complex archaea that bridge the gap between prokaryotes and eukaryotes.</title>
        <authorList>
            <person name="Spang A."/>
            <person name="Saw J.H."/>
            <person name="Jorgensen S.L."/>
            <person name="Zaremba-Niedzwiedzka K."/>
            <person name="Martijn J."/>
            <person name="Lind A.E."/>
            <person name="van Eijk R."/>
            <person name="Schleper C."/>
            <person name="Guy L."/>
            <person name="Ettema T.J."/>
        </authorList>
    </citation>
    <scope>NUCLEOTIDE SEQUENCE</scope>
</reference>
<feature type="non-terminal residue" evidence="2">
    <location>
        <position position="1"/>
    </location>
</feature>
<sequence length="313" mass="34469">PRAVSPDMQGDVTRQPRRSPGRIIADSILGAERVDKTQDILNRLFNVRPPSFTQDAASPFFETFRGSTLNDPEGYKALWQGIQGRNRIARAEGRPSTFTGGAVGQAAREAAGVPGTGTSTGFGDLGVVPAGAGPPDSWERGINQVATAQAQGQERGVQWYRMLMGEGREDRMFAYVWDEETPQEELLKQRAGHVADSLNRDDYPQIILESDRNLMKLSREDLKGLVTCGTKIKNTGFLVEQSSSRRPTALPLSLGGVTTTLEEVEVGVEAEDHIPIRLTCLESRSHSRKALWAESSREEYPDWLKFALLDSAR</sequence>
<comment type="caution">
    <text evidence="2">The sequence shown here is derived from an EMBL/GenBank/DDBJ whole genome shotgun (WGS) entry which is preliminary data.</text>
</comment>
<protein>
    <submittedName>
        <fullName evidence="2">Uncharacterized protein</fullName>
    </submittedName>
</protein>